<feature type="compositionally biased region" description="Polar residues" evidence="1">
    <location>
        <begin position="159"/>
        <end position="170"/>
    </location>
</feature>
<evidence type="ECO:0000256" key="2">
    <source>
        <dbReference type="SAM" id="Phobius"/>
    </source>
</evidence>
<feature type="transmembrane region" description="Helical" evidence="2">
    <location>
        <begin position="29"/>
        <end position="51"/>
    </location>
</feature>
<gene>
    <name evidence="3" type="ORF">CGI_10024216</name>
</gene>
<feature type="compositionally biased region" description="Basic and acidic residues" evidence="1">
    <location>
        <begin position="87"/>
        <end position="97"/>
    </location>
</feature>
<organism evidence="3">
    <name type="scientific">Magallana gigas</name>
    <name type="common">Pacific oyster</name>
    <name type="synonym">Crassostrea gigas</name>
    <dbReference type="NCBI Taxonomy" id="29159"/>
    <lineage>
        <taxon>Eukaryota</taxon>
        <taxon>Metazoa</taxon>
        <taxon>Spiralia</taxon>
        <taxon>Lophotrochozoa</taxon>
        <taxon>Mollusca</taxon>
        <taxon>Bivalvia</taxon>
        <taxon>Autobranchia</taxon>
        <taxon>Pteriomorphia</taxon>
        <taxon>Ostreida</taxon>
        <taxon>Ostreoidea</taxon>
        <taxon>Ostreidae</taxon>
        <taxon>Magallana</taxon>
    </lineage>
</organism>
<feature type="region of interest" description="Disordered" evidence="1">
    <location>
        <begin position="87"/>
        <end position="111"/>
    </location>
</feature>
<dbReference type="AlphaFoldDB" id="K1QLG1"/>
<reference evidence="3" key="1">
    <citation type="journal article" date="2012" name="Nature">
        <title>The oyster genome reveals stress adaptation and complexity of shell formation.</title>
        <authorList>
            <person name="Zhang G."/>
            <person name="Fang X."/>
            <person name="Guo X."/>
            <person name="Li L."/>
            <person name="Luo R."/>
            <person name="Xu F."/>
            <person name="Yang P."/>
            <person name="Zhang L."/>
            <person name="Wang X."/>
            <person name="Qi H."/>
            <person name="Xiong Z."/>
            <person name="Que H."/>
            <person name="Xie Y."/>
            <person name="Holland P.W."/>
            <person name="Paps J."/>
            <person name="Zhu Y."/>
            <person name="Wu F."/>
            <person name="Chen Y."/>
            <person name="Wang J."/>
            <person name="Peng C."/>
            <person name="Meng J."/>
            <person name="Yang L."/>
            <person name="Liu J."/>
            <person name="Wen B."/>
            <person name="Zhang N."/>
            <person name="Huang Z."/>
            <person name="Zhu Q."/>
            <person name="Feng Y."/>
            <person name="Mount A."/>
            <person name="Hedgecock D."/>
            <person name="Xu Z."/>
            <person name="Liu Y."/>
            <person name="Domazet-Loso T."/>
            <person name="Du Y."/>
            <person name="Sun X."/>
            <person name="Zhang S."/>
            <person name="Liu B."/>
            <person name="Cheng P."/>
            <person name="Jiang X."/>
            <person name="Li J."/>
            <person name="Fan D."/>
            <person name="Wang W."/>
            <person name="Fu W."/>
            <person name="Wang T."/>
            <person name="Wang B."/>
            <person name="Zhang J."/>
            <person name="Peng Z."/>
            <person name="Li Y."/>
            <person name="Li N."/>
            <person name="Wang J."/>
            <person name="Chen M."/>
            <person name="He Y."/>
            <person name="Tan F."/>
            <person name="Song X."/>
            <person name="Zheng Q."/>
            <person name="Huang R."/>
            <person name="Yang H."/>
            <person name="Du X."/>
            <person name="Chen L."/>
            <person name="Yang M."/>
            <person name="Gaffney P.M."/>
            <person name="Wang S."/>
            <person name="Luo L."/>
            <person name="She Z."/>
            <person name="Ming Y."/>
            <person name="Huang W."/>
            <person name="Zhang S."/>
            <person name="Huang B."/>
            <person name="Zhang Y."/>
            <person name="Qu T."/>
            <person name="Ni P."/>
            <person name="Miao G."/>
            <person name="Wang J."/>
            <person name="Wang Q."/>
            <person name="Steinberg C.E."/>
            <person name="Wang H."/>
            <person name="Li N."/>
            <person name="Qian L."/>
            <person name="Zhang G."/>
            <person name="Li Y."/>
            <person name="Yang H."/>
            <person name="Liu X."/>
            <person name="Wang J."/>
            <person name="Yin Y."/>
            <person name="Wang J."/>
        </authorList>
    </citation>
    <scope>NUCLEOTIDE SEQUENCE [LARGE SCALE GENOMIC DNA]</scope>
    <source>
        <strain evidence="3">05x7-T-G4-1.051#20</strain>
    </source>
</reference>
<feature type="compositionally biased region" description="Basic and acidic residues" evidence="1">
    <location>
        <begin position="129"/>
        <end position="158"/>
    </location>
</feature>
<keyword evidence="2" id="KW-1133">Transmembrane helix</keyword>
<dbReference type="InParanoid" id="K1QLG1"/>
<sequence length="263" mass="28721">MQLDCGNNIQFPSVVREVQDPEQNGASTLLPIIIGLVAGLLLLLVLILVILKRKHALTIKAEAKHCTINATTTLEGDENITTYYNNEVDKPRNDANDAHVQGTSSSFDDSLYNTIDTGGNYSQINIKKNTSESRGRNGEHNVKNGADDTEKSRDESRDTNNVTPRSSNTLEIKPNTIIGEVTGDVYAAVCKTDDLKSMRITGPKGDIYATVSMASNLCRNGELKKAWSSNGKISVRDNSDRVHHIRAESDLVPFGHVPPTTES</sequence>
<evidence type="ECO:0000313" key="3">
    <source>
        <dbReference type="EMBL" id="EKC37662.1"/>
    </source>
</evidence>
<evidence type="ECO:0000256" key="1">
    <source>
        <dbReference type="SAM" id="MobiDB-lite"/>
    </source>
</evidence>
<proteinExistence type="predicted"/>
<keyword evidence="2" id="KW-0472">Membrane</keyword>
<feature type="compositionally biased region" description="Polar residues" evidence="1">
    <location>
        <begin position="101"/>
        <end position="111"/>
    </location>
</feature>
<feature type="region of interest" description="Disordered" evidence="1">
    <location>
        <begin position="123"/>
        <end position="171"/>
    </location>
</feature>
<protein>
    <submittedName>
        <fullName evidence="3">Uncharacterized protein</fullName>
    </submittedName>
</protein>
<keyword evidence="2" id="KW-0812">Transmembrane</keyword>
<dbReference type="HOGENOM" id="CLU_1058647_0_0_1"/>
<name>K1QLG1_MAGGI</name>
<accession>K1QLG1</accession>
<dbReference type="EMBL" id="JH817333">
    <property type="protein sequence ID" value="EKC37662.1"/>
    <property type="molecule type" value="Genomic_DNA"/>
</dbReference>